<evidence type="ECO:0000313" key="6">
    <source>
        <dbReference type="Proteomes" id="UP001190700"/>
    </source>
</evidence>
<sequence length="299" mass="31969">MSRDLLPQAKNRTSADRKPDAVQCEGTETKARPGAARAEAGSVAHLVLEKTWAFGPEGCGPNVLQAAAEESSLLKLAEDEETAGMRFRGVGRPLAAHRLGEGSRRREEQAGSVGGKACGAALHSTLVSGVAEGRREAGAPSRAETGTQETLIEDDGSEEHMWRSIENGVLTGFQLASNSGPMCDEPMWGIAFRVEAALHPGAVDDGTGFSGQIITAAREAFRRSVLDAGPRLVQAMYLCEATTTQETLGATHTVLHRRLGEIIKEDMREGSDMFVIHAYIPAAESFGLSGYGEWYRDSQ</sequence>
<dbReference type="InterPro" id="IPR005517">
    <property type="entry name" value="Transl_elong_EFG/EF2_IV"/>
</dbReference>
<evidence type="ECO:0000259" key="4">
    <source>
        <dbReference type="Pfam" id="PF03764"/>
    </source>
</evidence>
<dbReference type="GO" id="GO:0043022">
    <property type="term" value="F:ribosome binding"/>
    <property type="evidence" value="ECO:0007669"/>
    <property type="project" value="TreeGrafter"/>
</dbReference>
<protein>
    <recommendedName>
        <fullName evidence="4">Translation elongation factor EFG/EF2 domain-containing protein</fullName>
    </recommendedName>
</protein>
<dbReference type="GO" id="GO:0005525">
    <property type="term" value="F:GTP binding"/>
    <property type="evidence" value="ECO:0007669"/>
    <property type="project" value="UniProtKB-KW"/>
</dbReference>
<accession>A0AAE0G9N4</accession>
<organism evidence="5 6">
    <name type="scientific">Cymbomonas tetramitiformis</name>
    <dbReference type="NCBI Taxonomy" id="36881"/>
    <lineage>
        <taxon>Eukaryota</taxon>
        <taxon>Viridiplantae</taxon>
        <taxon>Chlorophyta</taxon>
        <taxon>Pyramimonadophyceae</taxon>
        <taxon>Pyramimonadales</taxon>
        <taxon>Pyramimonadaceae</taxon>
        <taxon>Cymbomonas</taxon>
    </lineage>
</organism>
<dbReference type="GO" id="GO:0003924">
    <property type="term" value="F:GTPase activity"/>
    <property type="evidence" value="ECO:0007669"/>
    <property type="project" value="TreeGrafter"/>
</dbReference>
<feature type="domain" description="Translation elongation factor EFG/EF2" evidence="4">
    <location>
        <begin position="150"/>
        <end position="228"/>
    </location>
</feature>
<keyword evidence="1" id="KW-0547">Nucleotide-binding</keyword>
<name>A0AAE0G9N4_9CHLO</name>
<dbReference type="AlphaFoldDB" id="A0AAE0G9N4"/>
<evidence type="ECO:0000256" key="2">
    <source>
        <dbReference type="ARBA" id="ARBA00023134"/>
    </source>
</evidence>
<keyword evidence="6" id="KW-1185">Reference proteome</keyword>
<dbReference type="GO" id="GO:0005829">
    <property type="term" value="C:cytosol"/>
    <property type="evidence" value="ECO:0007669"/>
    <property type="project" value="TreeGrafter"/>
</dbReference>
<dbReference type="InterPro" id="IPR020568">
    <property type="entry name" value="Ribosomal_Su5_D2-typ_SF"/>
</dbReference>
<dbReference type="PANTHER" id="PTHR42908">
    <property type="entry name" value="TRANSLATION ELONGATION FACTOR-RELATED"/>
    <property type="match status" value="1"/>
</dbReference>
<dbReference type="GO" id="GO:1990904">
    <property type="term" value="C:ribonucleoprotein complex"/>
    <property type="evidence" value="ECO:0007669"/>
    <property type="project" value="TreeGrafter"/>
</dbReference>
<dbReference type="SUPFAM" id="SSF54211">
    <property type="entry name" value="Ribosomal protein S5 domain 2-like"/>
    <property type="match status" value="1"/>
</dbReference>
<evidence type="ECO:0000256" key="1">
    <source>
        <dbReference type="ARBA" id="ARBA00022741"/>
    </source>
</evidence>
<dbReference type="GO" id="GO:0042256">
    <property type="term" value="P:cytosolic ribosome assembly"/>
    <property type="evidence" value="ECO:0007669"/>
    <property type="project" value="TreeGrafter"/>
</dbReference>
<dbReference type="Gene3D" id="3.30.230.10">
    <property type="match status" value="1"/>
</dbReference>
<dbReference type="PANTHER" id="PTHR42908:SF3">
    <property type="entry name" value="ELONGATION FACTOR-LIKE GTPASE 1"/>
    <property type="match status" value="1"/>
</dbReference>
<gene>
    <name evidence="5" type="ORF">CYMTET_17780</name>
</gene>
<evidence type="ECO:0000256" key="3">
    <source>
        <dbReference type="SAM" id="MobiDB-lite"/>
    </source>
</evidence>
<dbReference type="Gene3D" id="3.30.70.240">
    <property type="match status" value="1"/>
</dbReference>
<reference evidence="5 6" key="1">
    <citation type="journal article" date="2015" name="Genome Biol. Evol.">
        <title>Comparative Genomics of a Bacterivorous Green Alga Reveals Evolutionary Causalities and Consequences of Phago-Mixotrophic Mode of Nutrition.</title>
        <authorList>
            <person name="Burns J.A."/>
            <person name="Paasch A."/>
            <person name="Narechania A."/>
            <person name="Kim E."/>
        </authorList>
    </citation>
    <scope>NUCLEOTIDE SEQUENCE [LARGE SCALE GENOMIC DNA]</scope>
    <source>
        <strain evidence="5 6">PLY_AMNH</strain>
    </source>
</reference>
<dbReference type="SUPFAM" id="SSF54980">
    <property type="entry name" value="EF-G C-terminal domain-like"/>
    <property type="match status" value="1"/>
</dbReference>
<evidence type="ECO:0000313" key="5">
    <source>
        <dbReference type="EMBL" id="KAK3274018.1"/>
    </source>
</evidence>
<feature type="region of interest" description="Disordered" evidence="3">
    <location>
        <begin position="1"/>
        <end position="37"/>
    </location>
</feature>
<comment type="caution">
    <text evidence="5">The sequence shown here is derived from an EMBL/GenBank/DDBJ whole genome shotgun (WGS) entry which is preliminary data.</text>
</comment>
<dbReference type="CDD" id="cd01681">
    <property type="entry name" value="aeEF2_snRNP_like_IV"/>
    <property type="match status" value="1"/>
</dbReference>
<proteinExistence type="predicted"/>
<dbReference type="InterPro" id="IPR035647">
    <property type="entry name" value="EFG_III/V"/>
</dbReference>
<dbReference type="InterPro" id="IPR014721">
    <property type="entry name" value="Ribsml_uS5_D2-typ_fold_subgr"/>
</dbReference>
<keyword evidence="2" id="KW-0342">GTP-binding</keyword>
<dbReference type="Proteomes" id="UP001190700">
    <property type="component" value="Unassembled WGS sequence"/>
</dbReference>
<dbReference type="Pfam" id="PF03764">
    <property type="entry name" value="EFG_IV"/>
    <property type="match status" value="1"/>
</dbReference>
<dbReference type="EMBL" id="LGRX02008009">
    <property type="protein sequence ID" value="KAK3274018.1"/>
    <property type="molecule type" value="Genomic_DNA"/>
</dbReference>